<dbReference type="Proteomes" id="UP001296706">
    <property type="component" value="Unassembled WGS sequence"/>
</dbReference>
<organism evidence="4 5">
    <name type="scientific">Pseudonocardia xinjiangensis</name>
    <dbReference type="NCBI Taxonomy" id="75289"/>
    <lineage>
        <taxon>Bacteria</taxon>
        <taxon>Bacillati</taxon>
        <taxon>Actinomycetota</taxon>
        <taxon>Actinomycetes</taxon>
        <taxon>Pseudonocardiales</taxon>
        <taxon>Pseudonocardiaceae</taxon>
        <taxon>Pseudonocardia</taxon>
    </lineage>
</organism>
<keyword evidence="4" id="KW-0378">Hydrolase</keyword>
<comment type="caution">
    <text evidence="4">The sequence shown here is derived from an EMBL/GenBank/DDBJ whole genome shotgun (WGS) entry which is preliminary data.</text>
</comment>
<dbReference type="PIRSF" id="PIRSF007663">
    <property type="entry name" value="UCP007663"/>
    <property type="match status" value="1"/>
</dbReference>
<feature type="domain" description="Glycosyl hydrolase family 95 N-terminal" evidence="1">
    <location>
        <begin position="15"/>
        <end position="245"/>
    </location>
</feature>
<dbReference type="RefSeq" id="WP_169397356.1">
    <property type="nucleotide sequence ID" value="NZ_BAAAJH010000022.1"/>
</dbReference>
<name>A0ABX1RFY2_9PSEU</name>
<accession>A0ABX1RFY2</accession>
<dbReference type="Pfam" id="PF22124">
    <property type="entry name" value="Glyco_hydro_95_cat"/>
    <property type="match status" value="1"/>
</dbReference>
<reference evidence="4 5" key="1">
    <citation type="submission" date="2020-04" db="EMBL/GenBank/DDBJ databases">
        <authorList>
            <person name="Klaysubun C."/>
            <person name="Duangmal K."/>
            <person name="Lipun K."/>
        </authorList>
    </citation>
    <scope>NUCLEOTIDE SEQUENCE [LARGE SCALE GENOMIC DNA]</scope>
    <source>
        <strain evidence="4 5">JCM 11839</strain>
    </source>
</reference>
<dbReference type="Pfam" id="PF21307">
    <property type="entry name" value="Glyco_hydro_95_C"/>
    <property type="match status" value="1"/>
</dbReference>
<dbReference type="InterPro" id="IPR008928">
    <property type="entry name" value="6-hairpin_glycosidase_sf"/>
</dbReference>
<dbReference type="SUPFAM" id="SSF48208">
    <property type="entry name" value="Six-hairpin glycosidases"/>
    <property type="match status" value="1"/>
</dbReference>
<dbReference type="InterPro" id="IPR012341">
    <property type="entry name" value="6hp_glycosidase-like_sf"/>
</dbReference>
<feature type="domain" description="Alpha fucosidase A-like C-terminal" evidence="2">
    <location>
        <begin position="677"/>
        <end position="735"/>
    </location>
</feature>
<dbReference type="Gene3D" id="1.50.10.10">
    <property type="match status" value="1"/>
</dbReference>
<dbReference type="PANTHER" id="PTHR31084:SF0">
    <property type="entry name" value="ALPHA-L-FUCOSIDASE 2"/>
    <property type="match status" value="1"/>
</dbReference>
<evidence type="ECO:0000259" key="1">
    <source>
        <dbReference type="Pfam" id="PF14498"/>
    </source>
</evidence>
<protein>
    <submittedName>
        <fullName evidence="4">Glycoside hydrolase family 95 protein</fullName>
    </submittedName>
</protein>
<keyword evidence="5" id="KW-1185">Reference proteome</keyword>
<dbReference type="InterPro" id="IPR054363">
    <property type="entry name" value="GH95_cat"/>
</dbReference>
<dbReference type="Pfam" id="PF14498">
    <property type="entry name" value="Glyco_hyd_65N_2"/>
    <property type="match status" value="1"/>
</dbReference>
<evidence type="ECO:0000259" key="3">
    <source>
        <dbReference type="Pfam" id="PF22124"/>
    </source>
</evidence>
<gene>
    <name evidence="4" type="ORF">HF577_19630</name>
</gene>
<sequence>MSTRREGPRHGIHDTAPAVRWEDGFLSGNGECGLIALGDPAAERLIVNHHRFVLPNGSRGMAPPAVADRLDEVRDLVLAGDAKAAQRAFSDGRRLAWTQPFHPGFVVELDRSNPAPVRDYRRETDFRTGEVSAAWTDIAGAWRSRAFVSRADRVLVYELAGPALDLAVRLSGDLPGRPAGVGYSCVVEVGDAREVLITLRGTYPAGPGAYGFTGVTRLVTVDGPVGQEGDRAVVRGASRLLLVTVLDRADGPPDERLLRERLHVLPAEYEQLLSRHTALHTAMYDRVELDLGVSPTERAQPVGELLAAQVRDPGVSPALLEVMFHAGRYTLISSSGVLPPRLTGLWLGEWGAAWSGDFTTDANLNLQLAAASTTALPEVVASLRALIADQIADWRENARAVFGARGVLAPSRTDGEHGRLFHLDAQWPWAMWVAGADWLLFPLLEHWQVTGDDEFLAGPLAPWLVEAALFFEDFLAREDEHGSLVLVPSYSPEVGPAGRAGAAAVNATMDIAAARHALSAAVEACARLGIEEAAAARWQTLLKRLPEYVVDEHGALAEWAWPGLTTPDDHRHVSHLYPVWPLHEITADATPELAAAAHRALVRRGDENLSAHGSLHRALCAARLKAPDLVEANLAKILGNDMVFRSLMTSHNPGLQTYNADAAHAIPAVLVEALVDSRPGVVELFPALPPRWARGRIRGVRCRNRVTVDELAWDLDRSTGCVVLSSDVDVTVSLRCSRARGPISRGEPVPVAAGEPVRLELDLDG</sequence>
<dbReference type="GO" id="GO:0016787">
    <property type="term" value="F:hydrolase activity"/>
    <property type="evidence" value="ECO:0007669"/>
    <property type="project" value="UniProtKB-KW"/>
</dbReference>
<proteinExistence type="predicted"/>
<dbReference type="InterPro" id="IPR027414">
    <property type="entry name" value="GH95_N_dom"/>
</dbReference>
<dbReference type="InterPro" id="IPR016518">
    <property type="entry name" value="Alpha-L-fucosidase"/>
</dbReference>
<dbReference type="InterPro" id="IPR049053">
    <property type="entry name" value="AFCA-like_C"/>
</dbReference>
<evidence type="ECO:0000259" key="2">
    <source>
        <dbReference type="Pfam" id="PF21307"/>
    </source>
</evidence>
<dbReference type="EMBL" id="JAAXKY010000064">
    <property type="protein sequence ID" value="NMH79293.1"/>
    <property type="molecule type" value="Genomic_DNA"/>
</dbReference>
<evidence type="ECO:0000313" key="5">
    <source>
        <dbReference type="Proteomes" id="UP001296706"/>
    </source>
</evidence>
<dbReference type="PANTHER" id="PTHR31084">
    <property type="entry name" value="ALPHA-L-FUCOSIDASE 2"/>
    <property type="match status" value="1"/>
</dbReference>
<evidence type="ECO:0000313" key="4">
    <source>
        <dbReference type="EMBL" id="NMH79293.1"/>
    </source>
</evidence>
<feature type="domain" description="Glycosyl hydrolase family 95 catalytic" evidence="3">
    <location>
        <begin position="269"/>
        <end position="674"/>
    </location>
</feature>